<feature type="signal peptide" evidence="1">
    <location>
        <begin position="1"/>
        <end position="19"/>
    </location>
</feature>
<dbReference type="EMBL" id="KQ964439">
    <property type="protein sequence ID" value="KXN73276.1"/>
    <property type="molecule type" value="Genomic_DNA"/>
</dbReference>
<name>A0A137PE48_CONC2</name>
<dbReference type="Proteomes" id="UP000070444">
    <property type="component" value="Unassembled WGS sequence"/>
</dbReference>
<gene>
    <name evidence="2" type="ORF">CONCODRAFT_3751</name>
</gene>
<organism evidence="2 3">
    <name type="scientific">Conidiobolus coronatus (strain ATCC 28846 / CBS 209.66 / NRRL 28638)</name>
    <name type="common">Delacroixia coronata</name>
    <dbReference type="NCBI Taxonomy" id="796925"/>
    <lineage>
        <taxon>Eukaryota</taxon>
        <taxon>Fungi</taxon>
        <taxon>Fungi incertae sedis</taxon>
        <taxon>Zoopagomycota</taxon>
        <taxon>Entomophthoromycotina</taxon>
        <taxon>Entomophthoromycetes</taxon>
        <taxon>Entomophthorales</taxon>
        <taxon>Ancylistaceae</taxon>
        <taxon>Conidiobolus</taxon>
    </lineage>
</organism>
<evidence type="ECO:0000313" key="3">
    <source>
        <dbReference type="Proteomes" id="UP000070444"/>
    </source>
</evidence>
<reference evidence="2 3" key="1">
    <citation type="journal article" date="2015" name="Genome Biol. Evol.">
        <title>Phylogenomic analyses indicate that early fungi evolved digesting cell walls of algal ancestors of land plants.</title>
        <authorList>
            <person name="Chang Y."/>
            <person name="Wang S."/>
            <person name="Sekimoto S."/>
            <person name="Aerts A.L."/>
            <person name="Choi C."/>
            <person name="Clum A."/>
            <person name="LaButti K.M."/>
            <person name="Lindquist E.A."/>
            <person name="Yee Ngan C."/>
            <person name="Ohm R.A."/>
            <person name="Salamov A.A."/>
            <person name="Grigoriev I.V."/>
            <person name="Spatafora J.W."/>
            <person name="Berbee M.L."/>
        </authorList>
    </citation>
    <scope>NUCLEOTIDE SEQUENCE [LARGE SCALE GENOMIC DNA]</scope>
    <source>
        <strain evidence="2 3">NRRL 28638</strain>
    </source>
</reference>
<keyword evidence="3" id="KW-1185">Reference proteome</keyword>
<evidence type="ECO:0000313" key="2">
    <source>
        <dbReference type="EMBL" id="KXN73276.1"/>
    </source>
</evidence>
<sequence length="206" mass="22789">MISTKLNVILINLLTLALANEMPIMKVGNNDVNVQNNGLGWGWGGNPTFIVRRDDINQNNPVITQNFKVNNHPFINGGLGAVTGGMNNAGGVQNGVNARLSRRQTAEKKFTETGPNGEVFTEDIKETMTGKETPQFIEAREKALRIAEKMEKEIRERHIKEHKPHLLIDDAKDTEKRDNILEQFVLGHEISESGENSAPVTNPPSA</sequence>
<feature type="chain" id="PRO_5007294781" evidence="1">
    <location>
        <begin position="20"/>
        <end position="206"/>
    </location>
</feature>
<proteinExistence type="predicted"/>
<protein>
    <submittedName>
        <fullName evidence="2">Uncharacterized protein</fullName>
    </submittedName>
</protein>
<evidence type="ECO:0000256" key="1">
    <source>
        <dbReference type="SAM" id="SignalP"/>
    </source>
</evidence>
<keyword evidence="1" id="KW-0732">Signal</keyword>
<dbReference type="AlphaFoldDB" id="A0A137PE48"/>
<accession>A0A137PE48</accession>